<protein>
    <submittedName>
        <fullName evidence="2">Uncharacterized protein</fullName>
    </submittedName>
</protein>
<keyword evidence="3" id="KW-1185">Reference proteome</keyword>
<reference evidence="2" key="1">
    <citation type="submission" date="2022-10" db="EMBL/GenBank/DDBJ databases">
        <title>The WGS of Solirubrobacter ginsenosidimutans DSM 21036.</title>
        <authorList>
            <person name="Jiang Z."/>
        </authorList>
    </citation>
    <scope>NUCLEOTIDE SEQUENCE</scope>
    <source>
        <strain evidence="2">DSM 21036</strain>
    </source>
</reference>
<accession>A0A9X3MZK6</accession>
<dbReference type="AlphaFoldDB" id="A0A9X3MZK6"/>
<feature type="compositionally biased region" description="Polar residues" evidence="1">
    <location>
        <begin position="57"/>
        <end position="73"/>
    </location>
</feature>
<comment type="caution">
    <text evidence="2">The sequence shown here is derived from an EMBL/GenBank/DDBJ whole genome shotgun (WGS) entry which is preliminary data.</text>
</comment>
<feature type="region of interest" description="Disordered" evidence="1">
    <location>
        <begin position="38"/>
        <end position="113"/>
    </location>
</feature>
<organism evidence="2 3">
    <name type="scientific">Solirubrobacter ginsenosidimutans</name>
    <dbReference type="NCBI Taxonomy" id="490573"/>
    <lineage>
        <taxon>Bacteria</taxon>
        <taxon>Bacillati</taxon>
        <taxon>Actinomycetota</taxon>
        <taxon>Thermoleophilia</taxon>
        <taxon>Solirubrobacterales</taxon>
        <taxon>Solirubrobacteraceae</taxon>
        <taxon>Solirubrobacter</taxon>
    </lineage>
</organism>
<dbReference type="Proteomes" id="UP001149140">
    <property type="component" value="Unassembled WGS sequence"/>
</dbReference>
<evidence type="ECO:0000313" key="3">
    <source>
        <dbReference type="Proteomes" id="UP001149140"/>
    </source>
</evidence>
<evidence type="ECO:0000256" key="1">
    <source>
        <dbReference type="SAM" id="MobiDB-lite"/>
    </source>
</evidence>
<gene>
    <name evidence="2" type="ORF">OM076_27865</name>
</gene>
<evidence type="ECO:0000313" key="2">
    <source>
        <dbReference type="EMBL" id="MDA0164122.1"/>
    </source>
</evidence>
<name>A0A9X3MZK6_9ACTN</name>
<proteinExistence type="predicted"/>
<dbReference type="EMBL" id="JAPDOD010000030">
    <property type="protein sequence ID" value="MDA0164122.1"/>
    <property type="molecule type" value="Genomic_DNA"/>
</dbReference>
<sequence>MFASGRSSALDRICAVIRPGLVAGGEAGSLLVSWVSEASGGEDERDRLGREAEQFGDSKTASESRQISRTPRSASAPGRRMGCERRCSRSRRTLRGARGFTHPAQPRDRNPKIERDCCGSAIVPRTAQCTPGLVATYQRLGETVPRLIGALDAVAGQFDPERQANLSERT</sequence>
<feature type="compositionally biased region" description="Basic and acidic residues" evidence="1">
    <location>
        <begin position="42"/>
        <end position="53"/>
    </location>
</feature>